<evidence type="ECO:0000313" key="2">
    <source>
        <dbReference type="EMBL" id="SVA05292.1"/>
    </source>
</evidence>
<reference evidence="2" key="1">
    <citation type="submission" date="2018-05" db="EMBL/GenBank/DDBJ databases">
        <authorList>
            <person name="Lanie J.A."/>
            <person name="Ng W.-L."/>
            <person name="Kazmierczak K.M."/>
            <person name="Andrzejewski T.M."/>
            <person name="Davidsen T.M."/>
            <person name="Wayne K.J."/>
            <person name="Tettelin H."/>
            <person name="Glass J.I."/>
            <person name="Rusch D."/>
            <person name="Podicherti R."/>
            <person name="Tsui H.-C.T."/>
            <person name="Winkler M.E."/>
        </authorList>
    </citation>
    <scope>NUCLEOTIDE SEQUENCE</scope>
</reference>
<sequence>MQAEHVWFNINYDSNRSNLVQMKKTSSLLTNFATLLFICMGALLLYVWINYDELRSEQSHRQTWYFNHKYENK</sequence>
<proteinExistence type="predicted"/>
<dbReference type="EMBL" id="UINC01003323">
    <property type="protein sequence ID" value="SVA05292.1"/>
    <property type="molecule type" value="Genomic_DNA"/>
</dbReference>
<keyword evidence="1" id="KW-1133">Transmembrane helix</keyword>
<organism evidence="2">
    <name type="scientific">marine metagenome</name>
    <dbReference type="NCBI Taxonomy" id="408172"/>
    <lineage>
        <taxon>unclassified sequences</taxon>
        <taxon>metagenomes</taxon>
        <taxon>ecological metagenomes</taxon>
    </lineage>
</organism>
<dbReference type="AlphaFoldDB" id="A0A381SMN9"/>
<name>A0A381SMN9_9ZZZZ</name>
<evidence type="ECO:0000256" key="1">
    <source>
        <dbReference type="SAM" id="Phobius"/>
    </source>
</evidence>
<keyword evidence="1" id="KW-0812">Transmembrane</keyword>
<feature type="transmembrane region" description="Helical" evidence="1">
    <location>
        <begin position="28"/>
        <end position="49"/>
    </location>
</feature>
<keyword evidence="1" id="KW-0472">Membrane</keyword>
<gene>
    <name evidence="2" type="ORF">METZ01_LOCUS58146</name>
</gene>
<protein>
    <submittedName>
        <fullName evidence="2">Uncharacterized protein</fullName>
    </submittedName>
</protein>
<accession>A0A381SMN9</accession>